<comment type="subcellular location">
    <subcellularLocation>
        <location evidence="1">Membrane</location>
        <topology evidence="1">Multi-pass membrane protein</topology>
    </subcellularLocation>
</comment>
<keyword evidence="10" id="KW-1185">Reference proteome</keyword>
<feature type="transmembrane region" description="Helical" evidence="8">
    <location>
        <begin position="695"/>
        <end position="718"/>
    </location>
</feature>
<evidence type="ECO:0000313" key="9">
    <source>
        <dbReference type="EMBL" id="KAF2108835.1"/>
    </source>
</evidence>
<feature type="transmembrane region" description="Helical" evidence="8">
    <location>
        <begin position="111"/>
        <end position="131"/>
    </location>
</feature>
<keyword evidence="5 8" id="KW-1133">Transmembrane helix</keyword>
<feature type="transmembrane region" description="Helical" evidence="8">
    <location>
        <begin position="46"/>
        <end position="68"/>
    </location>
</feature>
<keyword evidence="3" id="KW-0813">Transport</keyword>
<evidence type="ECO:0000256" key="7">
    <source>
        <dbReference type="SAM" id="MobiDB-lite"/>
    </source>
</evidence>
<dbReference type="NCBIfam" id="TIGR00728">
    <property type="entry name" value="OPT_sfam"/>
    <property type="match status" value="1"/>
</dbReference>
<feature type="compositionally biased region" description="Polar residues" evidence="7">
    <location>
        <begin position="199"/>
        <end position="224"/>
    </location>
</feature>
<evidence type="ECO:0000256" key="5">
    <source>
        <dbReference type="ARBA" id="ARBA00022989"/>
    </source>
</evidence>
<feature type="transmembrane region" description="Helical" evidence="8">
    <location>
        <begin position="325"/>
        <end position="347"/>
    </location>
</feature>
<keyword evidence="4 8" id="KW-0812">Transmembrane</keyword>
<feature type="transmembrane region" description="Helical" evidence="8">
    <location>
        <begin position="291"/>
        <end position="313"/>
    </location>
</feature>
<evidence type="ECO:0000256" key="6">
    <source>
        <dbReference type="ARBA" id="ARBA00023136"/>
    </source>
</evidence>
<feature type="transmembrane region" description="Helical" evidence="8">
    <location>
        <begin position="80"/>
        <end position="99"/>
    </location>
</feature>
<accession>A0A6A5YNZ9</accession>
<evidence type="ECO:0000313" key="10">
    <source>
        <dbReference type="Proteomes" id="UP000799770"/>
    </source>
</evidence>
<dbReference type="PANTHER" id="PTHR31645:SF0">
    <property type="entry name" value="OLIGOPEPTIDE TRANSPORTER YGL114W-RELATED"/>
    <property type="match status" value="1"/>
</dbReference>
<evidence type="ECO:0000256" key="4">
    <source>
        <dbReference type="ARBA" id="ARBA00022692"/>
    </source>
</evidence>
<reference evidence="9" key="1">
    <citation type="journal article" date="2020" name="Stud. Mycol.">
        <title>101 Dothideomycetes genomes: a test case for predicting lifestyles and emergence of pathogens.</title>
        <authorList>
            <person name="Haridas S."/>
            <person name="Albert R."/>
            <person name="Binder M."/>
            <person name="Bloem J."/>
            <person name="Labutti K."/>
            <person name="Salamov A."/>
            <person name="Andreopoulos B."/>
            <person name="Baker S."/>
            <person name="Barry K."/>
            <person name="Bills G."/>
            <person name="Bluhm B."/>
            <person name="Cannon C."/>
            <person name="Castanera R."/>
            <person name="Culley D."/>
            <person name="Daum C."/>
            <person name="Ezra D."/>
            <person name="Gonzalez J."/>
            <person name="Henrissat B."/>
            <person name="Kuo A."/>
            <person name="Liang C."/>
            <person name="Lipzen A."/>
            <person name="Lutzoni F."/>
            <person name="Magnuson J."/>
            <person name="Mondo S."/>
            <person name="Nolan M."/>
            <person name="Ohm R."/>
            <person name="Pangilinan J."/>
            <person name="Park H.-J."/>
            <person name="Ramirez L."/>
            <person name="Alfaro M."/>
            <person name="Sun H."/>
            <person name="Tritt A."/>
            <person name="Yoshinaga Y."/>
            <person name="Zwiers L.-H."/>
            <person name="Turgeon B."/>
            <person name="Goodwin S."/>
            <person name="Spatafora J."/>
            <person name="Crous P."/>
            <person name="Grigoriev I."/>
        </authorList>
    </citation>
    <scope>NUCLEOTIDE SEQUENCE</scope>
    <source>
        <strain evidence="9">CBS 627.86</strain>
    </source>
</reference>
<feature type="transmembrane region" description="Helical" evidence="8">
    <location>
        <begin position="653"/>
        <end position="675"/>
    </location>
</feature>
<dbReference type="GO" id="GO:0000329">
    <property type="term" value="C:fungal-type vacuole membrane"/>
    <property type="evidence" value="ECO:0007669"/>
    <property type="project" value="TreeGrafter"/>
</dbReference>
<name>A0A6A5YNZ9_9PLEO</name>
<dbReference type="InterPro" id="IPR004813">
    <property type="entry name" value="OPT"/>
</dbReference>
<evidence type="ECO:0000256" key="8">
    <source>
        <dbReference type="SAM" id="Phobius"/>
    </source>
</evidence>
<dbReference type="AlphaFoldDB" id="A0A6A5YNZ9"/>
<evidence type="ECO:0000256" key="1">
    <source>
        <dbReference type="ARBA" id="ARBA00004141"/>
    </source>
</evidence>
<feature type="transmembrane region" description="Helical" evidence="8">
    <location>
        <begin position="450"/>
        <end position="468"/>
    </location>
</feature>
<dbReference type="EMBL" id="ML977345">
    <property type="protein sequence ID" value="KAF2108835.1"/>
    <property type="molecule type" value="Genomic_DNA"/>
</dbReference>
<feature type="region of interest" description="Disordered" evidence="7">
    <location>
        <begin position="199"/>
        <end position="251"/>
    </location>
</feature>
<dbReference type="InterPro" id="IPR045035">
    <property type="entry name" value="YSL-like"/>
</dbReference>
<feature type="transmembrane region" description="Helical" evidence="8">
    <location>
        <begin position="474"/>
        <end position="492"/>
    </location>
</feature>
<feature type="region of interest" description="Disordered" evidence="7">
    <location>
        <begin position="1"/>
        <end position="40"/>
    </location>
</feature>
<comment type="similarity">
    <text evidence="2">Belongs to the oligopeptide OPT transporter family.</text>
</comment>
<dbReference type="Pfam" id="PF03169">
    <property type="entry name" value="OPT"/>
    <property type="match status" value="1"/>
</dbReference>
<evidence type="ECO:0000256" key="3">
    <source>
        <dbReference type="ARBA" id="ARBA00022448"/>
    </source>
</evidence>
<organism evidence="9 10">
    <name type="scientific">Lophiotrema nucula</name>
    <dbReference type="NCBI Taxonomy" id="690887"/>
    <lineage>
        <taxon>Eukaryota</taxon>
        <taxon>Fungi</taxon>
        <taxon>Dikarya</taxon>
        <taxon>Ascomycota</taxon>
        <taxon>Pezizomycotina</taxon>
        <taxon>Dothideomycetes</taxon>
        <taxon>Pleosporomycetidae</taxon>
        <taxon>Pleosporales</taxon>
        <taxon>Lophiotremataceae</taxon>
        <taxon>Lophiotrema</taxon>
    </lineage>
</organism>
<dbReference type="GO" id="GO:0035673">
    <property type="term" value="F:oligopeptide transmembrane transporter activity"/>
    <property type="evidence" value="ECO:0007669"/>
    <property type="project" value="InterPro"/>
</dbReference>
<evidence type="ECO:0000256" key="2">
    <source>
        <dbReference type="ARBA" id="ARBA00008807"/>
    </source>
</evidence>
<protein>
    <submittedName>
        <fullName evidence="9">OPT oligopeptide transporter protein-domain-containing protein</fullName>
    </submittedName>
</protein>
<dbReference type="Proteomes" id="UP000799770">
    <property type="component" value="Unassembled WGS sequence"/>
</dbReference>
<sequence length="721" mass="77212">MSTSQQRLTGSLDDHRPSCGLHESNSHGDSDSDGTQGSSNHDSGHFTLRALAAGLFVGILNCVCNTYFILQSGWGNDMSMASALIGFAIFKAASPMLCSSFRREETVLIQTIADTVGLLSISCGFAGVIPALEFLLEPREGAPIDLGTGRLMMWCLGICLVGSTFAPALRQQLILREQLKFPTGTATALLISVLHGKSSLQDEGSPDNTISETAESQGLISASQGGVDGSDGSESRIIDPNVPKPTETDDIDLEELDDNLSRSYAWYPAVAFLISASYVVLAALFPGLRQIPIFGTHVASHWLWALDLSPAYMGQGAIMGPTASLNILLGAIIGWGVLSPLAVHLGWVTGPMDDLEHGPKGWLIWIALAVLLAGSILDLGWLLFRQTATLLTSLRHSTSTLWKSLSEWKQNDHRYIRIQPPDETSSSQTRIAVDESNAWTGRLLSTRSTLIMFTLAIFLAVMSIHLTFGNYLSLWSIFLALLLSPLASVMAARSLGETDFSPNSGIAKISQLIFALVTPASNPDAIIINLLTGSVMESGANQASDLMQDFKTAHLLNASPVAQYQGHIIGSVVGAIISPIIYRIFTSLSTVPSNLFQIPSAYLWLFTARLLRGDGLPSMAPEVGLSFAVVFLLFTALKKALISSSSERGAQLANFVPSGVAVAVGMYVSPSFSFPRAIGGVGSWWYLKRNPTKRFLVVIVASGLVLGEGLVSIFALLLKPL</sequence>
<feature type="transmembrane region" description="Helical" evidence="8">
    <location>
        <begin position="151"/>
        <end position="169"/>
    </location>
</feature>
<keyword evidence="6 8" id="KW-0472">Membrane</keyword>
<gene>
    <name evidence="9" type="ORF">BDV96DRAFT_616131</name>
</gene>
<dbReference type="OrthoDB" id="627262at2759"/>
<feature type="transmembrane region" description="Helical" evidence="8">
    <location>
        <begin position="264"/>
        <end position="285"/>
    </location>
</feature>
<feature type="transmembrane region" description="Helical" evidence="8">
    <location>
        <begin position="623"/>
        <end position="641"/>
    </location>
</feature>
<dbReference type="PANTHER" id="PTHR31645">
    <property type="entry name" value="OLIGOPEPTIDE TRANSPORTER YGL114W-RELATED"/>
    <property type="match status" value="1"/>
</dbReference>
<proteinExistence type="inferred from homology"/>
<feature type="transmembrane region" description="Helical" evidence="8">
    <location>
        <begin position="362"/>
        <end position="384"/>
    </location>
</feature>